<dbReference type="AlphaFoldDB" id="A0A5J4KQE1"/>
<sequence length="306" mass="34817">MEETPTSQKIDKQQLDELLRTALRLPVIWCVITVLVIIASMFNITWNNTSRVLAVTFQITSTTALFFALLWLPALLRIFTLLGGGLKTPAGELSSPGIGEFLKTLNSDTLGLIIDDAETAGEDSSSTNKAELTYIKNEAQETYSSRFSPQEARQELISLVQEYNTIREEMPSGDERTLQFRSIFGRMRTLAPFADFKDNEVSNYLRSENGGQRILGLSIIRTTVRPPFFEELQPMIDDPKSAFEQNQALTFMRDNAHHLNDIQKQKLAYTLKKQLQYDEQKHQWIHPNSHRGSLSNHILSIIQDTH</sequence>
<evidence type="ECO:0000313" key="2">
    <source>
        <dbReference type="EMBL" id="GER90075.1"/>
    </source>
</evidence>
<protein>
    <submittedName>
        <fullName evidence="2">Uncharacterized protein</fullName>
    </submittedName>
</protein>
<comment type="caution">
    <text evidence="2">The sequence shown here is derived from an EMBL/GenBank/DDBJ whole genome shotgun (WGS) entry which is preliminary data.</text>
</comment>
<organism evidence="2 3">
    <name type="scientific">Dictyobacter vulcani</name>
    <dbReference type="NCBI Taxonomy" id="2607529"/>
    <lineage>
        <taxon>Bacteria</taxon>
        <taxon>Bacillati</taxon>
        <taxon>Chloroflexota</taxon>
        <taxon>Ktedonobacteria</taxon>
        <taxon>Ktedonobacterales</taxon>
        <taxon>Dictyobacteraceae</taxon>
        <taxon>Dictyobacter</taxon>
    </lineage>
</organism>
<dbReference type="RefSeq" id="WP_151757860.1">
    <property type="nucleotide sequence ID" value="NZ_BKZW01000002.1"/>
</dbReference>
<dbReference type="EMBL" id="BKZW01000002">
    <property type="protein sequence ID" value="GER90075.1"/>
    <property type="molecule type" value="Genomic_DNA"/>
</dbReference>
<proteinExistence type="predicted"/>
<evidence type="ECO:0000256" key="1">
    <source>
        <dbReference type="SAM" id="Phobius"/>
    </source>
</evidence>
<feature type="transmembrane region" description="Helical" evidence="1">
    <location>
        <begin position="52"/>
        <end position="72"/>
    </location>
</feature>
<gene>
    <name evidence="2" type="ORF">KDW_42370</name>
</gene>
<accession>A0A5J4KQE1</accession>
<keyword evidence="3" id="KW-1185">Reference proteome</keyword>
<keyword evidence="1" id="KW-0472">Membrane</keyword>
<feature type="transmembrane region" description="Helical" evidence="1">
    <location>
        <begin position="21"/>
        <end position="46"/>
    </location>
</feature>
<dbReference type="Proteomes" id="UP000326912">
    <property type="component" value="Unassembled WGS sequence"/>
</dbReference>
<keyword evidence="1" id="KW-0812">Transmembrane</keyword>
<evidence type="ECO:0000313" key="3">
    <source>
        <dbReference type="Proteomes" id="UP000326912"/>
    </source>
</evidence>
<name>A0A5J4KQE1_9CHLR</name>
<keyword evidence="1" id="KW-1133">Transmembrane helix</keyword>
<reference evidence="2 3" key="1">
    <citation type="submission" date="2019-10" db="EMBL/GenBank/DDBJ databases">
        <title>Dictyobacter vulcani sp. nov., within the class Ktedonobacteria, isolated from soil of volcanic Mt. Zao.</title>
        <authorList>
            <person name="Zheng Y."/>
            <person name="Wang C.M."/>
            <person name="Sakai Y."/>
            <person name="Abe K."/>
            <person name="Yokota A."/>
            <person name="Yabe S."/>
        </authorList>
    </citation>
    <scope>NUCLEOTIDE SEQUENCE [LARGE SCALE GENOMIC DNA]</scope>
    <source>
        <strain evidence="2 3">W12</strain>
    </source>
</reference>